<feature type="compositionally biased region" description="Basic and acidic residues" evidence="3">
    <location>
        <begin position="57"/>
        <end position="66"/>
    </location>
</feature>
<dbReference type="Pfam" id="PF13041">
    <property type="entry name" value="PPR_2"/>
    <property type="match status" value="2"/>
</dbReference>
<dbReference type="Proteomes" id="UP000789706">
    <property type="component" value="Unassembled WGS sequence"/>
</dbReference>
<keyword evidence="1" id="KW-0677">Repeat</keyword>
<reference evidence="4" key="1">
    <citation type="submission" date="2021-06" db="EMBL/GenBank/DDBJ databases">
        <authorList>
            <person name="Kallberg Y."/>
            <person name="Tangrot J."/>
            <person name="Rosling A."/>
        </authorList>
    </citation>
    <scope>NUCLEOTIDE SEQUENCE</scope>
    <source>
        <strain evidence="4">AZ414A</strain>
    </source>
</reference>
<name>A0A9N8VP56_9GLOM</name>
<dbReference type="InterPro" id="IPR002885">
    <property type="entry name" value="PPR_rpt"/>
</dbReference>
<evidence type="ECO:0000313" key="5">
    <source>
        <dbReference type="Proteomes" id="UP000789706"/>
    </source>
</evidence>
<evidence type="ECO:0000256" key="3">
    <source>
        <dbReference type="SAM" id="MobiDB-lite"/>
    </source>
</evidence>
<gene>
    <name evidence="4" type="ORF">DEBURN_LOCUS2714</name>
</gene>
<proteinExistence type="predicted"/>
<feature type="region of interest" description="Disordered" evidence="3">
    <location>
        <begin position="37"/>
        <end position="66"/>
    </location>
</feature>
<evidence type="ECO:0000256" key="1">
    <source>
        <dbReference type="ARBA" id="ARBA00022737"/>
    </source>
</evidence>
<feature type="repeat" description="PPR" evidence="2">
    <location>
        <begin position="392"/>
        <end position="426"/>
    </location>
</feature>
<keyword evidence="5" id="KW-1185">Reference proteome</keyword>
<dbReference type="InterPro" id="IPR011990">
    <property type="entry name" value="TPR-like_helical_dom_sf"/>
</dbReference>
<feature type="repeat" description="PPR" evidence="2">
    <location>
        <begin position="497"/>
        <end position="531"/>
    </location>
</feature>
<dbReference type="Pfam" id="PF01535">
    <property type="entry name" value="PPR"/>
    <property type="match status" value="3"/>
</dbReference>
<dbReference type="PANTHER" id="PTHR47936:SF1">
    <property type="entry name" value="PENTATRICOPEPTIDE REPEAT-CONTAINING PROTEIN GUN1, CHLOROPLASTIC"/>
    <property type="match status" value="1"/>
</dbReference>
<accession>A0A9N8VP56</accession>
<feature type="repeat" description="PPR" evidence="2">
    <location>
        <begin position="602"/>
        <end position="636"/>
    </location>
</feature>
<dbReference type="AlphaFoldDB" id="A0A9N8VP56"/>
<protein>
    <submittedName>
        <fullName evidence="4">10263_t:CDS:1</fullName>
    </submittedName>
</protein>
<comment type="caution">
    <text evidence="4">The sequence shown here is derived from an EMBL/GenBank/DDBJ whole genome shotgun (WGS) entry which is preliminary data.</text>
</comment>
<dbReference type="NCBIfam" id="TIGR00756">
    <property type="entry name" value="PPR"/>
    <property type="match status" value="5"/>
</dbReference>
<dbReference type="Gene3D" id="1.25.40.10">
    <property type="entry name" value="Tetratricopeptide repeat domain"/>
    <property type="match status" value="3"/>
</dbReference>
<feature type="repeat" description="PPR" evidence="2">
    <location>
        <begin position="287"/>
        <end position="321"/>
    </location>
</feature>
<dbReference type="PANTHER" id="PTHR47936">
    <property type="entry name" value="PPR_LONG DOMAIN-CONTAINING PROTEIN"/>
    <property type="match status" value="1"/>
</dbReference>
<sequence>MFRQKQFIQTFCSTIKFFNPKYKAFQRHFSTVNIDNIDSNKTRDNIDNSNKISDPQPDNRPENRVGNHSKEYTEKLHHDKNTNEIHSINAKLFISMVKEGRVDEAEQFLGEKELFRNFNEAIEFKYYLNGLRLQIENYVKADQIILKYLKTKGIKPQEISNYNNLTIEYYLGTNNIEEIHKFYESETNLSPRNGLYIVAAFNKNHNLEMVKQVLNKFNFNEIEMVEYNNLRYYLNSKDFEQLLEILRHHPNNGIFTSHVVNLFRRGQIKLVMLLYNEIISNEEIKVNENFYGVFITGFLNKNLFTEANHIWEVMKKREFKPSNKLYGQMVHGFAKKKTYYDAEVIWNNMKKDNIEPDELSYAAMIESYFRAKENQKAYDLFKQMNEDGIIITNIVYNRMINGLLLNRKVDEAMKLYKMMIKKGIIPDIITYNTLIRGLFSAQNYQLTCDILKDMKESKVMPDGATLKILLERFFTKNDKGGIQKIINMFPELKIKPDEKTYGIIIDGLIKNNDLEEAHYAIEEMKNRDIKNNIQISTSLMQLNFKKRDFKSVQNLHNEIIDSGQKPTTGYFNVLIGGFINGGYEPEAINYYKEMLSFNIHANETTYRTLINGYIKMDNLDKANEIVKEMNKVNYIPTTPELKKLIETLEKMRKKTKNNLQLE</sequence>
<feature type="repeat" description="PPR" evidence="2">
    <location>
        <begin position="322"/>
        <end position="356"/>
    </location>
</feature>
<feature type="repeat" description="PPR" evidence="2">
    <location>
        <begin position="357"/>
        <end position="391"/>
    </location>
</feature>
<evidence type="ECO:0000313" key="4">
    <source>
        <dbReference type="EMBL" id="CAG8461685.1"/>
    </source>
</evidence>
<dbReference type="PROSITE" id="PS51375">
    <property type="entry name" value="PPR"/>
    <property type="match status" value="7"/>
</dbReference>
<organism evidence="4 5">
    <name type="scientific">Diversispora eburnea</name>
    <dbReference type="NCBI Taxonomy" id="1213867"/>
    <lineage>
        <taxon>Eukaryota</taxon>
        <taxon>Fungi</taxon>
        <taxon>Fungi incertae sedis</taxon>
        <taxon>Mucoromycota</taxon>
        <taxon>Glomeromycotina</taxon>
        <taxon>Glomeromycetes</taxon>
        <taxon>Diversisporales</taxon>
        <taxon>Diversisporaceae</taxon>
        <taxon>Diversispora</taxon>
    </lineage>
</organism>
<feature type="repeat" description="PPR" evidence="2">
    <location>
        <begin position="427"/>
        <end position="461"/>
    </location>
</feature>
<dbReference type="EMBL" id="CAJVPK010000154">
    <property type="protein sequence ID" value="CAG8461685.1"/>
    <property type="molecule type" value="Genomic_DNA"/>
</dbReference>
<dbReference type="OrthoDB" id="185373at2759"/>
<evidence type="ECO:0000256" key="2">
    <source>
        <dbReference type="PROSITE-ProRule" id="PRU00708"/>
    </source>
</evidence>